<accession>A0A1X7U6J8</accession>
<feature type="domain" description="DUF5641" evidence="1">
    <location>
        <begin position="3"/>
        <end position="73"/>
    </location>
</feature>
<protein>
    <recommendedName>
        <fullName evidence="1">DUF5641 domain-containing protein</fullName>
    </recommendedName>
</protein>
<dbReference type="InterPro" id="IPR040676">
    <property type="entry name" value="DUF5641"/>
</dbReference>
<evidence type="ECO:0000259" key="1">
    <source>
        <dbReference type="Pfam" id="PF18701"/>
    </source>
</evidence>
<reference evidence="2" key="1">
    <citation type="submission" date="2017-05" db="UniProtKB">
        <authorList>
            <consortium name="EnsemblMetazoa"/>
        </authorList>
    </citation>
    <scope>IDENTIFICATION</scope>
</reference>
<organism evidence="2">
    <name type="scientific">Amphimedon queenslandica</name>
    <name type="common">Sponge</name>
    <dbReference type="NCBI Taxonomy" id="400682"/>
    <lineage>
        <taxon>Eukaryota</taxon>
        <taxon>Metazoa</taxon>
        <taxon>Porifera</taxon>
        <taxon>Demospongiae</taxon>
        <taxon>Heteroscleromorpha</taxon>
        <taxon>Haplosclerida</taxon>
        <taxon>Niphatidae</taxon>
        <taxon>Amphimedon</taxon>
    </lineage>
</organism>
<dbReference type="EnsemblMetazoa" id="Aqu2.1.23081_001">
    <property type="protein sequence ID" value="Aqu2.1.23081_001"/>
    <property type="gene ID" value="Aqu2.1.23081"/>
</dbReference>
<dbReference type="AlphaFoldDB" id="A0A1X7U6J8"/>
<name>A0A1X7U6J8_AMPQE</name>
<sequence length="74" mass="8986">MKYLKTILNHFWSRWRREYLTELREGHRRICPDESSITTEDVVIVYDDTHRGLWRLGVVEKTPRGKDNVMRRAV</sequence>
<dbReference type="Pfam" id="PF18701">
    <property type="entry name" value="DUF5641"/>
    <property type="match status" value="1"/>
</dbReference>
<evidence type="ECO:0000313" key="2">
    <source>
        <dbReference type="EnsemblMetazoa" id="Aqu2.1.23081_001"/>
    </source>
</evidence>
<dbReference type="InParanoid" id="A0A1X7U6J8"/>
<proteinExistence type="predicted"/>